<evidence type="ECO:0000313" key="7">
    <source>
        <dbReference type="Proteomes" id="UP000261520"/>
    </source>
</evidence>
<protein>
    <recommendedName>
        <fullName evidence="8">PIPK domain-containing protein</fullName>
    </recommendedName>
</protein>
<name>A0A3B4BDL8_9GOBI</name>
<evidence type="ECO:0000256" key="2">
    <source>
        <dbReference type="ARBA" id="ARBA00022741"/>
    </source>
</evidence>
<dbReference type="InterPro" id="IPR023610">
    <property type="entry name" value="PInositol-4/5-P-5/4-kinase"/>
</dbReference>
<proteinExistence type="predicted"/>
<keyword evidence="3" id="KW-0418">Kinase</keyword>
<evidence type="ECO:0000256" key="3">
    <source>
        <dbReference type="ARBA" id="ARBA00022777"/>
    </source>
</evidence>
<evidence type="ECO:0000256" key="4">
    <source>
        <dbReference type="ARBA" id="ARBA00022840"/>
    </source>
</evidence>
<dbReference type="Ensembl" id="ENSPMGT00000029440.1">
    <property type="protein sequence ID" value="ENSPMGP00000027638.1"/>
    <property type="gene ID" value="ENSPMGG00000022302.1"/>
</dbReference>
<keyword evidence="7" id="KW-1185">Reference proteome</keyword>
<keyword evidence="1" id="KW-0808">Transferase</keyword>
<evidence type="ECO:0000313" key="6">
    <source>
        <dbReference type="Ensembl" id="ENSPMGP00000027638.1"/>
    </source>
</evidence>
<dbReference type="GO" id="GO:0005524">
    <property type="term" value="F:ATP binding"/>
    <property type="evidence" value="ECO:0007669"/>
    <property type="project" value="UniProtKB-KW"/>
</dbReference>
<keyword evidence="4" id="KW-0067">ATP-binding</keyword>
<dbReference type="GO" id="GO:0005886">
    <property type="term" value="C:plasma membrane"/>
    <property type="evidence" value="ECO:0007669"/>
    <property type="project" value="TreeGrafter"/>
</dbReference>
<reference evidence="6" key="1">
    <citation type="submission" date="2025-08" db="UniProtKB">
        <authorList>
            <consortium name="Ensembl"/>
        </authorList>
    </citation>
    <scope>IDENTIFICATION</scope>
</reference>
<evidence type="ECO:0000256" key="1">
    <source>
        <dbReference type="ARBA" id="ARBA00022679"/>
    </source>
</evidence>
<dbReference type="InterPro" id="IPR027484">
    <property type="entry name" value="PInositol-4-P-5-kinase_N"/>
</dbReference>
<dbReference type="AlphaFoldDB" id="A0A3B4BDL8"/>
<dbReference type="GO" id="GO:0016309">
    <property type="term" value="F:1-phosphatidylinositol-5-phosphate 4-kinase activity"/>
    <property type="evidence" value="ECO:0007669"/>
    <property type="project" value="TreeGrafter"/>
</dbReference>
<dbReference type="Proteomes" id="UP000261520">
    <property type="component" value="Unplaced"/>
</dbReference>
<dbReference type="GO" id="GO:0016308">
    <property type="term" value="F:1-phosphatidylinositol-4-phosphate 5-kinase activity"/>
    <property type="evidence" value="ECO:0007669"/>
    <property type="project" value="TreeGrafter"/>
</dbReference>
<dbReference type="PANTHER" id="PTHR23086:SF35">
    <property type="entry name" value="PHOSPHATIDYLINOSITOL 5-PHOSPHATE 4-KINASE TYPE-2 GAMMA"/>
    <property type="match status" value="1"/>
</dbReference>
<organism evidence="6 7">
    <name type="scientific">Periophthalmus magnuspinnatus</name>
    <dbReference type="NCBI Taxonomy" id="409849"/>
    <lineage>
        <taxon>Eukaryota</taxon>
        <taxon>Metazoa</taxon>
        <taxon>Chordata</taxon>
        <taxon>Craniata</taxon>
        <taxon>Vertebrata</taxon>
        <taxon>Euteleostomi</taxon>
        <taxon>Actinopterygii</taxon>
        <taxon>Neopterygii</taxon>
        <taxon>Teleostei</taxon>
        <taxon>Neoteleostei</taxon>
        <taxon>Acanthomorphata</taxon>
        <taxon>Gobiaria</taxon>
        <taxon>Gobiiformes</taxon>
        <taxon>Gobioidei</taxon>
        <taxon>Gobiidae</taxon>
        <taxon>Oxudercinae</taxon>
        <taxon>Periophthalmus</taxon>
    </lineage>
</organism>
<keyword evidence="2" id="KW-0547">Nucleotide-binding</keyword>
<dbReference type="PANTHER" id="PTHR23086">
    <property type="entry name" value="PHOSPHATIDYLINOSITOL-4-PHOSPHATE 5-KINASE"/>
    <property type="match status" value="1"/>
</dbReference>
<dbReference type="SUPFAM" id="SSF56104">
    <property type="entry name" value="SAICAR synthase-like"/>
    <property type="match status" value="1"/>
</dbReference>
<dbReference type="GO" id="GO:0046854">
    <property type="term" value="P:phosphatidylinositol phosphate biosynthetic process"/>
    <property type="evidence" value="ECO:0007669"/>
    <property type="project" value="TreeGrafter"/>
</dbReference>
<reference evidence="6" key="2">
    <citation type="submission" date="2025-09" db="UniProtKB">
        <authorList>
            <consortium name="Ensembl"/>
        </authorList>
    </citation>
    <scope>IDENTIFICATION</scope>
</reference>
<dbReference type="Gene3D" id="3.30.800.10">
    <property type="entry name" value="Phosphatidylinositol Phosphate Kinase II Beta"/>
    <property type="match status" value="1"/>
</dbReference>
<sequence>LPSSNLLTSLAPKRKTKKKHFVQQKVEVFRASDPVLSVLMWGVNHSMTDLCHVPSPVMLLPDDFKANTKIKVTNHFFNKENLPGQFKFKEYCPQVFRNLREHFGIEDQDFQQVKARPVFADLHFSQTHFHRAGGRSEPAHLARVYQEIQGTTEKLFYTSTVLTITFGRSGMGQDLIK</sequence>
<accession>A0A3B4BDL8</accession>
<evidence type="ECO:0000256" key="5">
    <source>
        <dbReference type="ARBA" id="ARBA00023098"/>
    </source>
</evidence>
<keyword evidence="5" id="KW-0443">Lipid metabolism</keyword>
<evidence type="ECO:0008006" key="8">
    <source>
        <dbReference type="Google" id="ProtNLM"/>
    </source>
</evidence>
<dbReference type="STRING" id="409849.ENSPMGP00000027638"/>